<proteinExistence type="inferred from homology"/>
<name>A0AA85K497_TRIRE</name>
<evidence type="ECO:0000313" key="5">
    <source>
        <dbReference type="WBParaSite" id="TREG1_60550.1"/>
    </source>
</evidence>
<dbReference type="WBParaSite" id="TREG1_60550.1">
    <property type="protein sequence ID" value="TREG1_60550.1"/>
    <property type="gene ID" value="TREG1_60550"/>
</dbReference>
<accession>A0AA85K497</accession>
<evidence type="ECO:0000256" key="2">
    <source>
        <dbReference type="RuleBase" id="RU004328"/>
    </source>
</evidence>
<dbReference type="GO" id="GO:0033897">
    <property type="term" value="F:ribonuclease T2 activity"/>
    <property type="evidence" value="ECO:0007669"/>
    <property type="project" value="InterPro"/>
</dbReference>
<dbReference type="AlphaFoldDB" id="A0AA85K497"/>
<reference evidence="4" key="1">
    <citation type="submission" date="2022-06" db="EMBL/GenBank/DDBJ databases">
        <authorList>
            <person name="Berger JAMES D."/>
            <person name="Berger JAMES D."/>
        </authorList>
    </citation>
    <scope>NUCLEOTIDE SEQUENCE [LARGE SCALE GENOMIC DNA]</scope>
</reference>
<dbReference type="Gene3D" id="3.90.730.10">
    <property type="entry name" value="Ribonuclease T2-like"/>
    <property type="match status" value="1"/>
</dbReference>
<dbReference type="Proteomes" id="UP000050795">
    <property type="component" value="Unassembled WGS sequence"/>
</dbReference>
<sequence length="332" mass="37809">MLARHTCFIYVGFQHTVSTDIASPHFDWADYACPQGLPFSKKDINKIPDLNAYWTNPTRETLAYFWVYRNYGACAVMDESGSSPILYFDRSINLFKQLMTPNNVENLHSILEKKVHSTAKVEDDLLKIFGVQPKLICAENKVGSVYLHELVFCFNEASSLVNCPSEYASHLQEFYPDENVEDEELLRGKLSLKSCAQQDSPFLITKYLETPKRKTVIMGMIMMTFIMMYNRTFLHEIVFCFNEHSTLVDCPAEYAMDLQTYVQSIVGHSESQYSEQIDQQKLCGDSFTVPEYNIAAPPTEEPEAAHSGDTSSSSSSSSSNIFRNIWNRLFGS</sequence>
<comment type="similarity">
    <text evidence="1 2">Belongs to the RNase T2 family.</text>
</comment>
<dbReference type="InterPro" id="IPR036430">
    <property type="entry name" value="RNase_T2-like_sf"/>
</dbReference>
<dbReference type="SUPFAM" id="SSF55895">
    <property type="entry name" value="Ribonuclease Rh-like"/>
    <property type="match status" value="1"/>
</dbReference>
<dbReference type="InterPro" id="IPR001568">
    <property type="entry name" value="RNase_T2-like"/>
</dbReference>
<evidence type="ECO:0000313" key="4">
    <source>
        <dbReference type="Proteomes" id="UP000050795"/>
    </source>
</evidence>
<dbReference type="PANTHER" id="PTHR11240">
    <property type="entry name" value="RIBONUCLEASE T2"/>
    <property type="match status" value="1"/>
</dbReference>
<dbReference type="PANTHER" id="PTHR11240:SF22">
    <property type="entry name" value="RIBONUCLEASE T2"/>
    <property type="match status" value="1"/>
</dbReference>
<keyword evidence="4" id="KW-1185">Reference proteome</keyword>
<organism evidence="4 5">
    <name type="scientific">Trichobilharzia regenti</name>
    <name type="common">Nasal bird schistosome</name>
    <dbReference type="NCBI Taxonomy" id="157069"/>
    <lineage>
        <taxon>Eukaryota</taxon>
        <taxon>Metazoa</taxon>
        <taxon>Spiralia</taxon>
        <taxon>Lophotrochozoa</taxon>
        <taxon>Platyhelminthes</taxon>
        <taxon>Trematoda</taxon>
        <taxon>Digenea</taxon>
        <taxon>Strigeidida</taxon>
        <taxon>Schistosomatoidea</taxon>
        <taxon>Schistosomatidae</taxon>
        <taxon>Trichobilharzia</taxon>
    </lineage>
</organism>
<reference evidence="5" key="2">
    <citation type="submission" date="2023-11" db="UniProtKB">
        <authorList>
            <consortium name="WormBaseParasite"/>
        </authorList>
    </citation>
    <scope>IDENTIFICATION</scope>
</reference>
<evidence type="ECO:0000256" key="3">
    <source>
        <dbReference type="SAM" id="MobiDB-lite"/>
    </source>
</evidence>
<feature type="region of interest" description="Disordered" evidence="3">
    <location>
        <begin position="298"/>
        <end position="319"/>
    </location>
</feature>
<dbReference type="GO" id="GO:0003723">
    <property type="term" value="F:RNA binding"/>
    <property type="evidence" value="ECO:0007669"/>
    <property type="project" value="InterPro"/>
</dbReference>
<evidence type="ECO:0000256" key="1">
    <source>
        <dbReference type="ARBA" id="ARBA00007469"/>
    </source>
</evidence>
<dbReference type="Pfam" id="PF00445">
    <property type="entry name" value="Ribonuclease_T2"/>
    <property type="match status" value="1"/>
</dbReference>
<protein>
    <submittedName>
        <fullName evidence="5">Uncharacterized protein</fullName>
    </submittedName>
</protein>